<evidence type="ECO:0000256" key="5">
    <source>
        <dbReference type="ARBA" id="ARBA00006702"/>
    </source>
</evidence>
<accession>A0A1X7UXS5</accession>
<keyword evidence="8" id="KW-0519">Myristate</keyword>
<evidence type="ECO:0000256" key="3">
    <source>
        <dbReference type="ARBA" id="ARBA00004514"/>
    </source>
</evidence>
<comment type="similarity">
    <text evidence="5 16">Belongs to the PP2C family.</text>
</comment>
<dbReference type="PROSITE" id="PS51746">
    <property type="entry name" value="PPM_2"/>
    <property type="match status" value="1"/>
</dbReference>
<dbReference type="GO" id="GO:0005829">
    <property type="term" value="C:cytosol"/>
    <property type="evidence" value="ECO:0007669"/>
    <property type="project" value="UniProtKB-SubCell"/>
</dbReference>
<feature type="region of interest" description="Disordered" evidence="18">
    <location>
        <begin position="423"/>
        <end position="480"/>
    </location>
</feature>
<keyword evidence="9" id="KW-0479">Metal-binding</keyword>
<dbReference type="InterPro" id="IPR036457">
    <property type="entry name" value="PPM-type-like_dom_sf"/>
</dbReference>
<dbReference type="KEGG" id="aqu:100632919"/>
<keyword evidence="10 16" id="KW-0378">Hydrolase</keyword>
<evidence type="ECO:0000256" key="12">
    <source>
        <dbReference type="ARBA" id="ARBA00022912"/>
    </source>
</evidence>
<evidence type="ECO:0000256" key="7">
    <source>
        <dbReference type="ARBA" id="ARBA00022553"/>
    </source>
</evidence>
<keyword evidence="11" id="KW-0460">Magnesium</keyword>
<dbReference type="InterPro" id="IPR012911">
    <property type="entry name" value="PP2C_C"/>
</dbReference>
<sequence>MGAFLEKPKTDKVTSSGEGYGIRYAVSAMQGWRMEMEDSHICDTDFIKNWSFFGVFDGHAGPKVSQYCSDHILRIMLDDLKASLDECKSTEEPKERIKQAIYDGFLKLDSKIREDPTWANGEDHSGTTAITVMISPTHIYWANCGDSRGFLCSDGKVKFATEDHKPYLAREKERIEKAGGSVIMQRVNGSLAVSRALGDFDYKRNNSIPAKEQLVSPEPEIDILPRDSENDEFLLLACDGIYDVMSNEEVMSYVRRQLELTANLEKICNDLIDLCLNKNSRDNMSVVLVVFPNAPKVSQEAIEKEKILQKEAQEKIEEKLKEMVKAANDPLEVEENYILQQLIQEFPDNYCVPAKKSFISEHLQKLTKDKFGDLPDNFTGQSDSSNAPPDFQSDFKSILTADGNEIHISGVMEEDYPKDENLLQANDNSITEVTDETPTPDKEEEDEKMETTQDTTTTTDTLPKEDKDEKMEEEGVKTTT</sequence>
<evidence type="ECO:0000256" key="11">
    <source>
        <dbReference type="ARBA" id="ARBA00022842"/>
    </source>
</evidence>
<keyword evidence="6" id="KW-0963">Cytoplasm</keyword>
<keyword evidence="15" id="KW-0449">Lipoprotein</keyword>
<proteinExistence type="inferred from homology"/>
<evidence type="ECO:0000256" key="18">
    <source>
        <dbReference type="SAM" id="MobiDB-lite"/>
    </source>
</evidence>
<keyword evidence="17" id="KW-0175">Coiled coil</keyword>
<evidence type="ECO:0000313" key="20">
    <source>
        <dbReference type="EnsemblMetazoa" id="Aqu2.1.32501_001"/>
    </source>
</evidence>
<dbReference type="InterPro" id="IPR001932">
    <property type="entry name" value="PPM-type_phosphatase-like_dom"/>
</dbReference>
<protein>
    <recommendedName>
        <fullName evidence="19">PPM-type phosphatase domain-containing protein</fullName>
    </recommendedName>
</protein>
<dbReference type="InParanoid" id="A0A1X7UXS5"/>
<dbReference type="SMART" id="SM00332">
    <property type="entry name" value="PP2Cc"/>
    <property type="match status" value="1"/>
</dbReference>
<reference evidence="21" key="1">
    <citation type="journal article" date="2010" name="Nature">
        <title>The Amphimedon queenslandica genome and the evolution of animal complexity.</title>
        <authorList>
            <person name="Srivastava M."/>
            <person name="Simakov O."/>
            <person name="Chapman J."/>
            <person name="Fahey B."/>
            <person name="Gauthier M.E."/>
            <person name="Mitros T."/>
            <person name="Richards G.S."/>
            <person name="Conaco C."/>
            <person name="Dacre M."/>
            <person name="Hellsten U."/>
            <person name="Larroux C."/>
            <person name="Putnam N.H."/>
            <person name="Stanke M."/>
            <person name="Adamska M."/>
            <person name="Darling A."/>
            <person name="Degnan S.M."/>
            <person name="Oakley T.H."/>
            <person name="Plachetzki D.C."/>
            <person name="Zhai Y."/>
            <person name="Adamski M."/>
            <person name="Calcino A."/>
            <person name="Cummins S.F."/>
            <person name="Goodstein D.M."/>
            <person name="Harris C."/>
            <person name="Jackson D.J."/>
            <person name="Leys S.P."/>
            <person name="Shu S."/>
            <person name="Woodcroft B.J."/>
            <person name="Vervoort M."/>
            <person name="Kosik K.S."/>
            <person name="Manning G."/>
            <person name="Degnan B.M."/>
            <person name="Rokhsar D.S."/>
        </authorList>
    </citation>
    <scope>NUCLEOTIDE SEQUENCE [LARGE SCALE GENOMIC DNA]</scope>
</reference>
<dbReference type="SUPFAM" id="SSF81606">
    <property type="entry name" value="PP2C-like"/>
    <property type="match status" value="1"/>
</dbReference>
<gene>
    <name evidence="20" type="primary">100632919</name>
</gene>
<reference evidence="20" key="2">
    <citation type="submission" date="2017-05" db="UniProtKB">
        <authorList>
            <consortium name="EnsemblMetazoa"/>
        </authorList>
    </citation>
    <scope>IDENTIFICATION</scope>
</reference>
<comment type="cofactor">
    <cofactor evidence="2">
        <name>Mg(2+)</name>
        <dbReference type="ChEBI" id="CHEBI:18420"/>
    </cofactor>
</comment>
<dbReference type="GO" id="GO:0004722">
    <property type="term" value="F:protein serine/threonine phosphatase activity"/>
    <property type="evidence" value="ECO:0007669"/>
    <property type="project" value="InterPro"/>
</dbReference>
<dbReference type="eggNOG" id="KOG0697">
    <property type="taxonomic scope" value="Eukaryota"/>
</dbReference>
<keyword evidence="21" id="KW-1185">Reference proteome</keyword>
<keyword evidence="14" id="KW-0464">Manganese</keyword>
<dbReference type="Pfam" id="PF00481">
    <property type="entry name" value="PP2C"/>
    <property type="match status" value="1"/>
</dbReference>
<keyword evidence="13" id="KW-0472">Membrane</keyword>
<evidence type="ECO:0000256" key="2">
    <source>
        <dbReference type="ARBA" id="ARBA00001946"/>
    </source>
</evidence>
<dbReference type="InterPro" id="IPR015655">
    <property type="entry name" value="PP2C"/>
</dbReference>
<feature type="domain" description="PPM-type phosphatase" evidence="19">
    <location>
        <begin position="23"/>
        <end position="291"/>
    </location>
</feature>
<dbReference type="PANTHER" id="PTHR47992">
    <property type="entry name" value="PROTEIN PHOSPHATASE"/>
    <property type="match status" value="1"/>
</dbReference>
<evidence type="ECO:0000256" key="4">
    <source>
        <dbReference type="ARBA" id="ARBA00004635"/>
    </source>
</evidence>
<evidence type="ECO:0000256" key="10">
    <source>
        <dbReference type="ARBA" id="ARBA00022801"/>
    </source>
</evidence>
<evidence type="ECO:0000256" key="17">
    <source>
        <dbReference type="SAM" id="Coils"/>
    </source>
</evidence>
<comment type="cofactor">
    <cofactor evidence="1">
        <name>Mn(2+)</name>
        <dbReference type="ChEBI" id="CHEBI:29035"/>
    </cofactor>
</comment>
<dbReference type="PROSITE" id="PS01032">
    <property type="entry name" value="PPM_1"/>
    <property type="match status" value="1"/>
</dbReference>
<dbReference type="EnsemblMetazoa" id="Aqu2.1.32501_001">
    <property type="protein sequence ID" value="Aqu2.1.32501_001"/>
    <property type="gene ID" value="Aqu2.1.32501"/>
</dbReference>
<dbReference type="Proteomes" id="UP000007879">
    <property type="component" value="Unassembled WGS sequence"/>
</dbReference>
<dbReference type="GO" id="GO:0016020">
    <property type="term" value="C:membrane"/>
    <property type="evidence" value="ECO:0007669"/>
    <property type="project" value="UniProtKB-SubCell"/>
</dbReference>
<dbReference type="CDD" id="cd00143">
    <property type="entry name" value="PP2Cc"/>
    <property type="match status" value="1"/>
</dbReference>
<feature type="coiled-coil region" evidence="17">
    <location>
        <begin position="298"/>
        <end position="329"/>
    </location>
</feature>
<evidence type="ECO:0000259" key="19">
    <source>
        <dbReference type="PROSITE" id="PS51746"/>
    </source>
</evidence>
<keyword evidence="12 16" id="KW-0904">Protein phosphatase</keyword>
<comment type="subcellular location">
    <subcellularLocation>
        <location evidence="3">Cytoplasm</location>
        <location evidence="3">Cytosol</location>
    </subcellularLocation>
    <subcellularLocation>
        <location evidence="4">Membrane</location>
        <topology evidence="4">Lipid-anchor</topology>
    </subcellularLocation>
</comment>
<keyword evidence="7" id="KW-0597">Phosphoprotein</keyword>
<evidence type="ECO:0000256" key="13">
    <source>
        <dbReference type="ARBA" id="ARBA00023136"/>
    </source>
</evidence>
<dbReference type="AlphaFoldDB" id="A0A1X7UXS5"/>
<dbReference type="FunFam" id="3.60.40.10:FF:000001">
    <property type="entry name" value="protein phosphatase 1B isoform X1"/>
    <property type="match status" value="1"/>
</dbReference>
<evidence type="ECO:0000256" key="8">
    <source>
        <dbReference type="ARBA" id="ARBA00022707"/>
    </source>
</evidence>
<evidence type="ECO:0000256" key="6">
    <source>
        <dbReference type="ARBA" id="ARBA00022490"/>
    </source>
</evidence>
<evidence type="ECO:0000256" key="14">
    <source>
        <dbReference type="ARBA" id="ARBA00023211"/>
    </source>
</evidence>
<feature type="compositionally biased region" description="Basic and acidic residues" evidence="18">
    <location>
        <begin position="462"/>
        <end position="480"/>
    </location>
</feature>
<dbReference type="EnsemblMetazoa" id="XM_011405509.2">
    <property type="protein sequence ID" value="XP_011403811.1"/>
    <property type="gene ID" value="LOC100632919"/>
</dbReference>
<dbReference type="OMA" id="GPGIRNQ"/>
<dbReference type="Pfam" id="PF07830">
    <property type="entry name" value="PP2C_C"/>
    <property type="match status" value="1"/>
</dbReference>
<dbReference type="OrthoDB" id="10264738at2759"/>
<evidence type="ECO:0000256" key="16">
    <source>
        <dbReference type="RuleBase" id="RU003465"/>
    </source>
</evidence>
<dbReference type="InterPro" id="IPR000222">
    <property type="entry name" value="PP2C_BS"/>
</dbReference>
<dbReference type="GO" id="GO:0000287">
    <property type="term" value="F:magnesium ion binding"/>
    <property type="evidence" value="ECO:0007669"/>
    <property type="project" value="InterPro"/>
</dbReference>
<dbReference type="STRING" id="400682.A0A1X7UXS5"/>
<evidence type="ECO:0000313" key="21">
    <source>
        <dbReference type="Proteomes" id="UP000007879"/>
    </source>
</evidence>
<evidence type="ECO:0000256" key="9">
    <source>
        <dbReference type="ARBA" id="ARBA00022723"/>
    </source>
</evidence>
<dbReference type="GO" id="GO:0030145">
    <property type="term" value="F:manganese ion binding"/>
    <property type="evidence" value="ECO:0007669"/>
    <property type="project" value="InterPro"/>
</dbReference>
<feature type="compositionally biased region" description="Low complexity" evidence="18">
    <location>
        <begin position="452"/>
        <end position="461"/>
    </location>
</feature>
<organism evidence="20">
    <name type="scientific">Amphimedon queenslandica</name>
    <name type="common">Sponge</name>
    <dbReference type="NCBI Taxonomy" id="400682"/>
    <lineage>
        <taxon>Eukaryota</taxon>
        <taxon>Metazoa</taxon>
        <taxon>Porifera</taxon>
        <taxon>Demospongiae</taxon>
        <taxon>Heteroscleromorpha</taxon>
        <taxon>Haplosclerida</taxon>
        <taxon>Niphatidae</taxon>
        <taxon>Amphimedon</taxon>
    </lineage>
</organism>
<dbReference type="Gene3D" id="3.60.40.10">
    <property type="entry name" value="PPM-type phosphatase domain"/>
    <property type="match status" value="1"/>
</dbReference>
<name>A0A1X7UXS5_AMPQE</name>
<evidence type="ECO:0000256" key="1">
    <source>
        <dbReference type="ARBA" id="ARBA00001936"/>
    </source>
</evidence>
<evidence type="ECO:0000256" key="15">
    <source>
        <dbReference type="ARBA" id="ARBA00023288"/>
    </source>
</evidence>